<dbReference type="AlphaFoldDB" id="A0A2H5EU29"/>
<reference evidence="2 3" key="1">
    <citation type="journal article" date="2013" name="Antonie Van Leeuwenhoek">
        <title>Paracoccus zhejiangensis sp. nov., isolated from activated sludge in wastewater-treatment system.</title>
        <authorList>
            <person name="Wu Z.G."/>
            <person name="Zhang D.F."/>
            <person name="Liu Y.L."/>
            <person name="Wang F."/>
            <person name="Jiang X."/>
            <person name="Li C."/>
            <person name="Li S.P."/>
            <person name="Hong Q."/>
            <person name="Li W.J."/>
        </authorList>
    </citation>
    <scope>NUCLEOTIDE SEQUENCE [LARGE SCALE GENOMIC DNA]</scope>
    <source>
        <strain evidence="2 3">J6</strain>
    </source>
</reference>
<feature type="domain" description="Carboxymuconolactone decarboxylase-like" evidence="1">
    <location>
        <begin position="46"/>
        <end position="125"/>
    </location>
</feature>
<dbReference type="SUPFAM" id="SSF69118">
    <property type="entry name" value="AhpD-like"/>
    <property type="match status" value="1"/>
</dbReference>
<protein>
    <recommendedName>
        <fullName evidence="1">Carboxymuconolactone decarboxylase-like domain-containing protein</fullName>
    </recommendedName>
</protein>
<dbReference type="KEGG" id="pzh:CX676_00365"/>
<keyword evidence="3" id="KW-1185">Reference proteome</keyword>
<dbReference type="PANTHER" id="PTHR33570:SF2">
    <property type="entry name" value="CARBOXYMUCONOLACTONE DECARBOXYLASE-LIKE DOMAIN-CONTAINING PROTEIN"/>
    <property type="match status" value="1"/>
</dbReference>
<evidence type="ECO:0000313" key="2">
    <source>
        <dbReference type="EMBL" id="AUH62801.1"/>
    </source>
</evidence>
<gene>
    <name evidence="2" type="ORF">CX676_00365</name>
</gene>
<dbReference type="Gene3D" id="1.20.1290.10">
    <property type="entry name" value="AhpD-like"/>
    <property type="match status" value="1"/>
</dbReference>
<dbReference type="Proteomes" id="UP000234530">
    <property type="component" value="Chromosome"/>
</dbReference>
<proteinExistence type="predicted"/>
<dbReference type="InterPro" id="IPR003779">
    <property type="entry name" value="CMD-like"/>
</dbReference>
<evidence type="ECO:0000313" key="3">
    <source>
        <dbReference type="Proteomes" id="UP000234530"/>
    </source>
</evidence>
<organism evidence="2 3">
    <name type="scientific">Paracoccus zhejiangensis</name>
    <dbReference type="NCBI Taxonomy" id="1077935"/>
    <lineage>
        <taxon>Bacteria</taxon>
        <taxon>Pseudomonadati</taxon>
        <taxon>Pseudomonadota</taxon>
        <taxon>Alphaproteobacteria</taxon>
        <taxon>Rhodobacterales</taxon>
        <taxon>Paracoccaceae</taxon>
        <taxon>Paracoccus</taxon>
    </lineage>
</organism>
<accession>A0A2H5EU29</accession>
<dbReference type="InterPro" id="IPR029032">
    <property type="entry name" value="AhpD-like"/>
</dbReference>
<dbReference type="OrthoDB" id="9801400at2"/>
<sequence length="140" mass="15603">MNDGFQKLFQQMLESGQEMARAFNPALEKVDTKAFEKLIPTMSSDMLEMWFGKTFNRDGLDARTRLLVTVAAMTVQGAHAEPQLRMTIRHALEAGATRREIAEVIYQMGMFGGIPAMQKALDVAQSVFAETDKGAEDDKL</sequence>
<dbReference type="GO" id="GO:0051920">
    <property type="term" value="F:peroxiredoxin activity"/>
    <property type="evidence" value="ECO:0007669"/>
    <property type="project" value="InterPro"/>
</dbReference>
<dbReference type="InterPro" id="IPR052512">
    <property type="entry name" value="4CMD/NDH-1_regulator"/>
</dbReference>
<dbReference type="PANTHER" id="PTHR33570">
    <property type="entry name" value="4-CARBOXYMUCONOLACTONE DECARBOXYLASE FAMILY PROTEIN"/>
    <property type="match status" value="1"/>
</dbReference>
<dbReference type="RefSeq" id="WP_101750845.1">
    <property type="nucleotide sequence ID" value="NZ_CP025430.1"/>
</dbReference>
<dbReference type="Pfam" id="PF02627">
    <property type="entry name" value="CMD"/>
    <property type="match status" value="1"/>
</dbReference>
<dbReference type="EMBL" id="CP025430">
    <property type="protein sequence ID" value="AUH62801.1"/>
    <property type="molecule type" value="Genomic_DNA"/>
</dbReference>
<evidence type="ECO:0000259" key="1">
    <source>
        <dbReference type="Pfam" id="PF02627"/>
    </source>
</evidence>
<name>A0A2H5EU29_9RHOB</name>